<dbReference type="AlphaFoldDB" id="A0AAW2ZFA2"/>
<organism evidence="1 2">
    <name type="scientific">Acrasis kona</name>
    <dbReference type="NCBI Taxonomy" id="1008807"/>
    <lineage>
        <taxon>Eukaryota</taxon>
        <taxon>Discoba</taxon>
        <taxon>Heterolobosea</taxon>
        <taxon>Tetramitia</taxon>
        <taxon>Eutetramitia</taxon>
        <taxon>Acrasidae</taxon>
        <taxon>Acrasis</taxon>
    </lineage>
</organism>
<name>A0AAW2ZFA2_9EUKA</name>
<dbReference type="Proteomes" id="UP001431209">
    <property type="component" value="Unassembled WGS sequence"/>
</dbReference>
<sequence>MNLITIDTQKNQLVKQSENQLYLSLKAVVLARSSSGNPAEASSICDKLINAKTPIMNENILRHLGLALKDLTQWDKAYSL</sequence>
<comment type="caution">
    <text evidence="1">The sequence shown here is derived from an EMBL/GenBank/DDBJ whole genome shotgun (WGS) entry which is preliminary data.</text>
</comment>
<protein>
    <submittedName>
        <fullName evidence="1">C-X-C motif chemokine</fullName>
    </submittedName>
</protein>
<reference evidence="1 2" key="1">
    <citation type="submission" date="2024-03" db="EMBL/GenBank/DDBJ databases">
        <title>The Acrasis kona genome and developmental transcriptomes reveal deep origins of eukaryotic multicellular pathways.</title>
        <authorList>
            <person name="Sheikh S."/>
            <person name="Fu C.-J."/>
            <person name="Brown M.W."/>
            <person name="Baldauf S.L."/>
        </authorList>
    </citation>
    <scope>NUCLEOTIDE SEQUENCE [LARGE SCALE GENOMIC DNA]</scope>
    <source>
        <strain evidence="1 2">ATCC MYA-3509</strain>
    </source>
</reference>
<proteinExistence type="predicted"/>
<gene>
    <name evidence="1" type="ORF">AKO1_015719</name>
</gene>
<evidence type="ECO:0000313" key="2">
    <source>
        <dbReference type="Proteomes" id="UP001431209"/>
    </source>
</evidence>
<keyword evidence="2" id="KW-1185">Reference proteome</keyword>
<accession>A0AAW2ZFA2</accession>
<dbReference type="EMBL" id="JAOPGA020001447">
    <property type="protein sequence ID" value="KAL0488508.1"/>
    <property type="molecule type" value="Genomic_DNA"/>
</dbReference>
<evidence type="ECO:0000313" key="1">
    <source>
        <dbReference type="EMBL" id="KAL0488508.1"/>
    </source>
</evidence>